<dbReference type="Proteomes" id="UP001152797">
    <property type="component" value="Unassembled WGS sequence"/>
</dbReference>
<proteinExistence type="predicted"/>
<gene>
    <name evidence="2" type="ORF">C1SCF055_LOCUS9725</name>
</gene>
<dbReference type="AlphaFoldDB" id="A0A9P1BYT8"/>
<dbReference type="EMBL" id="CAMXCT020000674">
    <property type="protein sequence ID" value="CAL1135359.1"/>
    <property type="molecule type" value="Genomic_DNA"/>
</dbReference>
<reference evidence="2" key="1">
    <citation type="submission" date="2022-10" db="EMBL/GenBank/DDBJ databases">
        <authorList>
            <person name="Chen Y."/>
            <person name="Dougan E. K."/>
            <person name="Chan C."/>
            <person name="Rhodes N."/>
            <person name="Thang M."/>
        </authorList>
    </citation>
    <scope>NUCLEOTIDE SEQUENCE</scope>
</reference>
<sequence>MASLLLVEKKGVTDHLSKLECVDTPTRLDEVLKQLEDLGEVKYQISHHVLEGTHIASMKEIAFVMDAPKEDDDQGAKKRKKEKKKDSNKNTLSIKNFGSRLDVSKLKGSDYLQLCWRCRVEAAGDGTKTIMPIRPTMCLTGMLELEDQILRLM</sequence>
<organism evidence="2">
    <name type="scientific">Cladocopium goreaui</name>
    <dbReference type="NCBI Taxonomy" id="2562237"/>
    <lineage>
        <taxon>Eukaryota</taxon>
        <taxon>Sar</taxon>
        <taxon>Alveolata</taxon>
        <taxon>Dinophyceae</taxon>
        <taxon>Suessiales</taxon>
        <taxon>Symbiodiniaceae</taxon>
        <taxon>Cladocopium</taxon>
    </lineage>
</organism>
<evidence type="ECO:0000313" key="3">
    <source>
        <dbReference type="EMBL" id="CAL1135359.1"/>
    </source>
</evidence>
<feature type="region of interest" description="Disordered" evidence="1">
    <location>
        <begin position="69"/>
        <end position="90"/>
    </location>
</feature>
<accession>A0A9P1BYT8</accession>
<evidence type="ECO:0000313" key="4">
    <source>
        <dbReference type="Proteomes" id="UP001152797"/>
    </source>
</evidence>
<dbReference type="EMBL" id="CAMXCT010000674">
    <property type="protein sequence ID" value="CAI3981984.1"/>
    <property type="molecule type" value="Genomic_DNA"/>
</dbReference>
<evidence type="ECO:0000313" key="2">
    <source>
        <dbReference type="EMBL" id="CAI3981984.1"/>
    </source>
</evidence>
<keyword evidence="4" id="KW-1185">Reference proteome</keyword>
<comment type="caution">
    <text evidence="2">The sequence shown here is derived from an EMBL/GenBank/DDBJ whole genome shotgun (WGS) entry which is preliminary data.</text>
</comment>
<name>A0A9P1BYT8_9DINO</name>
<reference evidence="3" key="2">
    <citation type="submission" date="2024-04" db="EMBL/GenBank/DDBJ databases">
        <authorList>
            <person name="Chen Y."/>
            <person name="Shah S."/>
            <person name="Dougan E. K."/>
            <person name="Thang M."/>
            <person name="Chan C."/>
        </authorList>
    </citation>
    <scope>NUCLEOTIDE SEQUENCE [LARGE SCALE GENOMIC DNA]</scope>
</reference>
<evidence type="ECO:0000256" key="1">
    <source>
        <dbReference type="SAM" id="MobiDB-lite"/>
    </source>
</evidence>
<protein>
    <submittedName>
        <fullName evidence="2">Uncharacterized protein</fullName>
    </submittedName>
</protein>
<dbReference type="EMBL" id="CAMXCT030000674">
    <property type="protein sequence ID" value="CAL4769296.1"/>
    <property type="molecule type" value="Genomic_DNA"/>
</dbReference>